<evidence type="ECO:0000256" key="3">
    <source>
        <dbReference type="SAM" id="SignalP"/>
    </source>
</evidence>
<protein>
    <submittedName>
        <fullName evidence="4">Uncharacterized protein</fullName>
    </submittedName>
</protein>
<feature type="compositionally biased region" description="Basic and acidic residues" evidence="2">
    <location>
        <begin position="731"/>
        <end position="753"/>
    </location>
</feature>
<organism evidence="4 5">
    <name type="scientific">Lodderomyces beijingensis</name>
    <dbReference type="NCBI Taxonomy" id="1775926"/>
    <lineage>
        <taxon>Eukaryota</taxon>
        <taxon>Fungi</taxon>
        <taxon>Dikarya</taxon>
        <taxon>Ascomycota</taxon>
        <taxon>Saccharomycotina</taxon>
        <taxon>Pichiomycetes</taxon>
        <taxon>Debaryomycetaceae</taxon>
        <taxon>Candida/Lodderomyces clade</taxon>
        <taxon>Lodderomyces</taxon>
    </lineage>
</organism>
<feature type="compositionally biased region" description="Polar residues" evidence="2">
    <location>
        <begin position="651"/>
        <end position="667"/>
    </location>
</feature>
<feature type="compositionally biased region" description="Polar residues" evidence="2">
    <location>
        <begin position="833"/>
        <end position="850"/>
    </location>
</feature>
<reference evidence="4 5" key="1">
    <citation type="submission" date="2024-03" db="EMBL/GenBank/DDBJ databases">
        <authorList>
            <person name="Brejova B."/>
        </authorList>
    </citation>
    <scope>NUCLEOTIDE SEQUENCE [LARGE SCALE GENOMIC DNA]</scope>
    <source>
        <strain evidence="4 5">CBS 14171</strain>
    </source>
</reference>
<keyword evidence="5" id="KW-1185">Reference proteome</keyword>
<evidence type="ECO:0000256" key="1">
    <source>
        <dbReference type="SAM" id="Coils"/>
    </source>
</evidence>
<name>A0ABP0ZS89_9ASCO</name>
<feature type="compositionally biased region" description="Polar residues" evidence="2">
    <location>
        <begin position="110"/>
        <end position="121"/>
    </location>
</feature>
<evidence type="ECO:0000256" key="2">
    <source>
        <dbReference type="SAM" id="MobiDB-lite"/>
    </source>
</evidence>
<feature type="compositionally biased region" description="Basic and acidic residues" evidence="2">
    <location>
        <begin position="90"/>
        <end position="102"/>
    </location>
</feature>
<keyword evidence="1" id="KW-0175">Coiled coil</keyword>
<feature type="region of interest" description="Disordered" evidence="2">
    <location>
        <begin position="359"/>
        <end position="383"/>
    </location>
</feature>
<feature type="compositionally biased region" description="Low complexity" evidence="2">
    <location>
        <begin position="871"/>
        <end position="883"/>
    </location>
</feature>
<feature type="compositionally biased region" description="Polar residues" evidence="2">
    <location>
        <begin position="897"/>
        <end position="928"/>
    </location>
</feature>
<feature type="compositionally biased region" description="Low complexity" evidence="2">
    <location>
        <begin position="368"/>
        <end position="382"/>
    </location>
</feature>
<feature type="compositionally biased region" description="Basic and acidic residues" evidence="2">
    <location>
        <begin position="540"/>
        <end position="550"/>
    </location>
</feature>
<dbReference type="RefSeq" id="XP_066830237.1">
    <property type="nucleotide sequence ID" value="XM_066973393.1"/>
</dbReference>
<sequence>MYYAFFTTLTCVLSVVLYKLYESKSSELKTFRKELDQKLVCAKRTSDSESLQLKKELDEAKRQLKESSDRSDKELHELQHQLDELRKQNRVVQQRESEEKQRYSKVVAQGKSSDSEVSNLQKSLNEAKQQLQKAEQEFKFNFNKKMESVIVEKDSRIAELEQKLANHERALTKEQQLALSAQAGNDQALRDLQKKHSDAQEHWNKVQLEMDHHVAENNRYIKLSDTQKKDIEDLEEKYRNMNSDYIKITRDLEHSEQVVIDAEKLAEDLKLAHKLLNSQLVKEKELKEGLVSRVEALERKVQEKIKFTDRLTEELATQKELQRRFVDYALELKKDPGFPQSPNFSAAPIDLENISSDEDDRELDEHYNSSNQQSNSNNSNNQIDIEKFELKPSEAKDIKTKFNQICAYINHLKVELSSSRESDLQKGLEVENLKKEVSQLVAIKNQYLQHMSEEITKNCHYDAALRQFQSALTSVTSLSESDDVVQSLQNLLNLNQGILEYNREAEERVQAQESCDEDRTRETTTSLKPQTGNINNKGNEPADAKGDVKPSHSTGESVEMSNNTVNEEEKRSKDRSGRRFEALDAYSKIKTDRSSKPAVGGAISPTKEAVSEHENGVAKGTKKSPREPAAAHGEHSAEGVESQNDDIKAGKSSQPSVADANSKSTVENQEKEHNGVIGDSVKPTLDKNQIPSREDDEVETSKNQDDDDDDDVTGQKQPQVPETSGGLIRETPAKKEEAEDNKSLSDESKKELGVGESASGDTKKPITAENRRNTHDNALDAYNQIRTDRLSKPALGGAISLATSGLKSKDSDNETQSTGEDSLKSAAEKKESTGATASPRPSNESDTLSSIDEKLKQSLENESQEDENPNSKENSNSNANLSSGGDFLDPQKEEQPLNENYNLEAASSQNVPTRTSESVDPVDQSSKVDLSENVQREHERDDHQADSKQKTHDQSSGSSPGRKDSFSSAKIGSQIAEKRRKNSEEHDVHSQSSNPKTQPMGEALTNAMSDQSIKENAKKIFEQYQLGLKD</sequence>
<feature type="compositionally biased region" description="Basic and acidic residues" evidence="2">
    <location>
        <begin position="934"/>
        <end position="953"/>
    </location>
</feature>
<keyword evidence="3" id="KW-0732">Signal</keyword>
<feature type="region of interest" description="Disordered" evidence="2">
    <location>
        <begin position="591"/>
        <end position="1011"/>
    </location>
</feature>
<feature type="coiled-coil region" evidence="1">
    <location>
        <begin position="217"/>
        <end position="251"/>
    </location>
</feature>
<dbReference type="GeneID" id="92208495"/>
<dbReference type="Proteomes" id="UP001497383">
    <property type="component" value="Chromosome 4"/>
</dbReference>
<feature type="compositionally biased region" description="Polar residues" evidence="2">
    <location>
        <begin position="551"/>
        <end position="565"/>
    </location>
</feature>
<accession>A0ABP0ZS89</accession>
<feature type="compositionally biased region" description="Basic and acidic residues" evidence="2">
    <location>
        <begin position="567"/>
        <end position="579"/>
    </location>
</feature>
<gene>
    <name evidence="4" type="ORF">LODBEIA_P32990</name>
</gene>
<feature type="signal peptide" evidence="3">
    <location>
        <begin position="1"/>
        <end position="25"/>
    </location>
</feature>
<feature type="compositionally biased region" description="Polar residues" evidence="2">
    <location>
        <begin position="523"/>
        <end position="538"/>
    </location>
</feature>
<feature type="chain" id="PRO_5046141384" evidence="3">
    <location>
        <begin position="26"/>
        <end position="1030"/>
    </location>
</feature>
<evidence type="ECO:0000313" key="4">
    <source>
        <dbReference type="EMBL" id="CAK9439075.1"/>
    </source>
</evidence>
<dbReference type="EMBL" id="OZ022408">
    <property type="protein sequence ID" value="CAK9439075.1"/>
    <property type="molecule type" value="Genomic_DNA"/>
</dbReference>
<feature type="compositionally biased region" description="Basic and acidic residues" evidence="2">
    <location>
        <begin position="761"/>
        <end position="778"/>
    </location>
</feature>
<evidence type="ECO:0000313" key="5">
    <source>
        <dbReference type="Proteomes" id="UP001497383"/>
    </source>
</evidence>
<proteinExistence type="predicted"/>
<feature type="compositionally biased region" description="Basic and acidic residues" evidence="2">
    <location>
        <begin position="821"/>
        <end position="832"/>
    </location>
</feature>
<feature type="region of interest" description="Disordered" evidence="2">
    <location>
        <begin position="509"/>
        <end position="579"/>
    </location>
</feature>
<feature type="region of interest" description="Disordered" evidence="2">
    <location>
        <begin position="90"/>
        <end position="121"/>
    </location>
</feature>